<dbReference type="AlphaFoldDB" id="A0A7X6I9G8"/>
<evidence type="ECO:0000256" key="1">
    <source>
        <dbReference type="SAM" id="MobiDB-lite"/>
    </source>
</evidence>
<gene>
    <name evidence="2" type="ORF">MNODULE_01125</name>
</gene>
<name>A0A7X6I9G8_9BACT</name>
<comment type="caution">
    <text evidence="2">The sequence shown here is derived from an EMBL/GenBank/DDBJ whole genome shotgun (WGS) entry which is preliminary data.</text>
</comment>
<dbReference type="Proteomes" id="UP000534783">
    <property type="component" value="Unassembled WGS sequence"/>
</dbReference>
<keyword evidence="3" id="KW-1185">Reference proteome</keyword>
<protein>
    <submittedName>
        <fullName evidence="2">Uncharacterized protein</fullName>
    </submittedName>
</protein>
<sequence>MSLDEVGVRPKSSPSKEVLPDTGKSAKKLYWCDLCGAPMLDLHCKLICRRCGFKRDCSDP</sequence>
<proteinExistence type="predicted"/>
<accession>A0A7X6I9G8</accession>
<evidence type="ECO:0000313" key="2">
    <source>
        <dbReference type="EMBL" id="NKE69355.1"/>
    </source>
</evidence>
<reference evidence="2 3" key="1">
    <citation type="journal article" date="2020" name="Nature">
        <title>Bacterial chemolithoautotrophy via manganese oxidation.</title>
        <authorList>
            <person name="Yu H."/>
            <person name="Leadbetter J.R."/>
        </authorList>
    </citation>
    <scope>NUCLEOTIDE SEQUENCE [LARGE SCALE GENOMIC DNA]</scope>
    <source>
        <strain evidence="2 3">Mn-1</strain>
    </source>
</reference>
<feature type="region of interest" description="Disordered" evidence="1">
    <location>
        <begin position="1"/>
        <end position="22"/>
    </location>
</feature>
<organism evidence="2 3">
    <name type="scientific">Candidatus Manganitrophus noduliformans</name>
    <dbReference type="NCBI Taxonomy" id="2606439"/>
    <lineage>
        <taxon>Bacteria</taxon>
        <taxon>Pseudomonadati</taxon>
        <taxon>Nitrospirota</taxon>
        <taxon>Nitrospiria</taxon>
        <taxon>Candidatus Troglogloeales</taxon>
        <taxon>Candidatus Manganitrophaceae</taxon>
        <taxon>Candidatus Manganitrophus</taxon>
    </lineage>
</organism>
<evidence type="ECO:0000313" key="3">
    <source>
        <dbReference type="Proteomes" id="UP000534783"/>
    </source>
</evidence>
<dbReference type="EMBL" id="VTOW01000001">
    <property type="protein sequence ID" value="NKE69355.1"/>
    <property type="molecule type" value="Genomic_DNA"/>
</dbReference>